<evidence type="ECO:0000313" key="2">
    <source>
        <dbReference type="EMBL" id="MFC7317397.1"/>
    </source>
</evidence>
<gene>
    <name evidence="2" type="ORF">ACFQPE_11450</name>
</gene>
<dbReference type="InterPro" id="IPR003965">
    <property type="entry name" value="Fatty_acid_synthase"/>
</dbReference>
<dbReference type="GO" id="GO:0016836">
    <property type="term" value="F:hydro-lyase activity"/>
    <property type="evidence" value="ECO:0007669"/>
    <property type="project" value="UniProtKB-ARBA"/>
</dbReference>
<dbReference type="PRINTS" id="PR01483">
    <property type="entry name" value="FASYNTHASE"/>
</dbReference>
<keyword evidence="3" id="KW-1185">Reference proteome</keyword>
<dbReference type="CDD" id="cd03449">
    <property type="entry name" value="R_hydratase"/>
    <property type="match status" value="1"/>
</dbReference>
<dbReference type="GeneID" id="79315933"/>
<proteinExistence type="predicted"/>
<evidence type="ECO:0000259" key="1">
    <source>
        <dbReference type="Pfam" id="PF01575"/>
    </source>
</evidence>
<dbReference type="InterPro" id="IPR050965">
    <property type="entry name" value="UPF0336/Enoyl-CoA_hydratase"/>
</dbReference>
<feature type="domain" description="MaoC-like" evidence="1">
    <location>
        <begin position="79"/>
        <end position="164"/>
    </location>
</feature>
<dbReference type="InterPro" id="IPR029069">
    <property type="entry name" value="HotDog_dom_sf"/>
</dbReference>
<organism evidence="2 3">
    <name type="scientific">Halomarina halobia</name>
    <dbReference type="NCBI Taxonomy" id="3033386"/>
    <lineage>
        <taxon>Archaea</taxon>
        <taxon>Methanobacteriati</taxon>
        <taxon>Methanobacteriota</taxon>
        <taxon>Stenosarchaea group</taxon>
        <taxon>Halobacteria</taxon>
        <taxon>Halobacteriales</taxon>
        <taxon>Natronomonadaceae</taxon>
        <taxon>Halomarina</taxon>
    </lineage>
</organism>
<protein>
    <submittedName>
        <fullName evidence="2">MaoC family dehydratase</fullName>
    </submittedName>
</protein>
<dbReference type="AlphaFoldDB" id="A0ABD6AB53"/>
<dbReference type="EMBL" id="JBHTBF010000002">
    <property type="protein sequence ID" value="MFC7317397.1"/>
    <property type="molecule type" value="Genomic_DNA"/>
</dbReference>
<accession>A0ABD6AB53</accession>
<sequence>MSSTSYSLFNTWSRTSEHLFNSVLAANRAAAAAFGVPMSDPGNASEARITAGSDLEEWDVERSTRTRGDLSVGDRIEFAKTITERDVEQFAAVSGDTNPIHLDENYADDTRFGGRIVHGMLVTGLISAALARLPGNVIYLSQDVQFLKPVRIGDRVTAEVEIAEDFDDERFRLVTRVLDADGDLVVDGEAVVLIDDAPALD</sequence>
<evidence type="ECO:0000313" key="3">
    <source>
        <dbReference type="Proteomes" id="UP001596547"/>
    </source>
</evidence>
<name>A0ABD6AB53_9EURY</name>
<dbReference type="Gene3D" id="3.10.129.10">
    <property type="entry name" value="Hotdog Thioesterase"/>
    <property type="match status" value="1"/>
</dbReference>
<dbReference type="Proteomes" id="UP001596547">
    <property type="component" value="Unassembled WGS sequence"/>
</dbReference>
<dbReference type="PANTHER" id="PTHR43437">
    <property type="entry name" value="HYDROXYACYL-THIOESTER DEHYDRATASE TYPE 2, MITOCHONDRIAL-RELATED"/>
    <property type="match status" value="1"/>
</dbReference>
<comment type="caution">
    <text evidence="2">The sequence shown here is derived from an EMBL/GenBank/DDBJ whole genome shotgun (WGS) entry which is preliminary data.</text>
</comment>
<reference evidence="2 3" key="1">
    <citation type="journal article" date="2019" name="Int. J. Syst. Evol. Microbiol.">
        <title>The Global Catalogue of Microorganisms (GCM) 10K type strain sequencing project: providing services to taxonomists for standard genome sequencing and annotation.</title>
        <authorList>
            <consortium name="The Broad Institute Genomics Platform"/>
            <consortium name="The Broad Institute Genome Sequencing Center for Infectious Disease"/>
            <person name="Wu L."/>
            <person name="Ma J."/>
        </authorList>
    </citation>
    <scope>NUCLEOTIDE SEQUENCE [LARGE SCALE GENOMIC DNA]</scope>
    <source>
        <strain evidence="2 3">PSR21</strain>
    </source>
</reference>
<dbReference type="Pfam" id="PF01575">
    <property type="entry name" value="MaoC_dehydratas"/>
    <property type="match status" value="1"/>
</dbReference>
<dbReference type="PANTHER" id="PTHR43437:SF3">
    <property type="entry name" value="HYDROXYACYL-THIOESTER DEHYDRATASE TYPE 2, MITOCHONDRIAL"/>
    <property type="match status" value="1"/>
</dbReference>
<dbReference type="SUPFAM" id="SSF54637">
    <property type="entry name" value="Thioesterase/thiol ester dehydrase-isomerase"/>
    <property type="match status" value="1"/>
</dbReference>
<dbReference type="InterPro" id="IPR002539">
    <property type="entry name" value="MaoC-like_dom"/>
</dbReference>
<dbReference type="RefSeq" id="WP_276303355.1">
    <property type="nucleotide sequence ID" value="NZ_CP119992.1"/>
</dbReference>